<gene>
    <name evidence="2" type="ORF">AGOR_G00101010</name>
</gene>
<protein>
    <recommendedName>
        <fullName evidence="4">NHS-like protein 1</fullName>
    </recommendedName>
</protein>
<feature type="compositionally biased region" description="Polar residues" evidence="1">
    <location>
        <begin position="554"/>
        <end position="567"/>
    </location>
</feature>
<dbReference type="AlphaFoldDB" id="A0A8T3DBU2"/>
<organism evidence="2 3">
    <name type="scientific">Albula goreensis</name>
    <dbReference type="NCBI Taxonomy" id="1534307"/>
    <lineage>
        <taxon>Eukaryota</taxon>
        <taxon>Metazoa</taxon>
        <taxon>Chordata</taxon>
        <taxon>Craniata</taxon>
        <taxon>Vertebrata</taxon>
        <taxon>Euteleostomi</taxon>
        <taxon>Actinopterygii</taxon>
        <taxon>Neopterygii</taxon>
        <taxon>Teleostei</taxon>
        <taxon>Albuliformes</taxon>
        <taxon>Albulidae</taxon>
        <taxon>Albula</taxon>
    </lineage>
</organism>
<dbReference type="OrthoDB" id="8965057at2759"/>
<feature type="region of interest" description="Disordered" evidence="1">
    <location>
        <begin position="91"/>
        <end position="120"/>
    </location>
</feature>
<dbReference type="PANTHER" id="PTHR23039">
    <property type="entry name" value="NANCE-HORAN SYNDROME PROTEIN"/>
    <property type="match status" value="1"/>
</dbReference>
<evidence type="ECO:0008006" key="4">
    <source>
        <dbReference type="Google" id="ProtNLM"/>
    </source>
</evidence>
<feature type="region of interest" description="Disordered" evidence="1">
    <location>
        <begin position="954"/>
        <end position="984"/>
    </location>
</feature>
<feature type="region of interest" description="Disordered" evidence="1">
    <location>
        <begin position="539"/>
        <end position="569"/>
    </location>
</feature>
<dbReference type="EMBL" id="JAERUA010000009">
    <property type="protein sequence ID" value="KAI1894959.1"/>
    <property type="molecule type" value="Genomic_DNA"/>
</dbReference>
<name>A0A8T3DBU2_9TELE</name>
<dbReference type="PANTHER" id="PTHR23039:SF3">
    <property type="entry name" value="NHS-LIKE PROTEIN 1"/>
    <property type="match status" value="1"/>
</dbReference>
<feature type="compositionally biased region" description="Polar residues" evidence="1">
    <location>
        <begin position="423"/>
        <end position="444"/>
    </location>
</feature>
<feature type="region of interest" description="Disordered" evidence="1">
    <location>
        <begin position="253"/>
        <end position="287"/>
    </location>
</feature>
<evidence type="ECO:0000313" key="3">
    <source>
        <dbReference type="Proteomes" id="UP000829720"/>
    </source>
</evidence>
<keyword evidence="3" id="KW-1185">Reference proteome</keyword>
<feature type="region of interest" description="Disordered" evidence="1">
    <location>
        <begin position="820"/>
        <end position="930"/>
    </location>
</feature>
<dbReference type="Proteomes" id="UP000829720">
    <property type="component" value="Unassembled WGS sequence"/>
</dbReference>
<dbReference type="Pfam" id="PF15273">
    <property type="entry name" value="NHS"/>
    <property type="match status" value="2"/>
</dbReference>
<evidence type="ECO:0000313" key="2">
    <source>
        <dbReference type="EMBL" id="KAI1894959.1"/>
    </source>
</evidence>
<reference evidence="2" key="1">
    <citation type="submission" date="2021-01" db="EMBL/GenBank/DDBJ databases">
        <authorList>
            <person name="Zahm M."/>
            <person name="Roques C."/>
            <person name="Cabau C."/>
            <person name="Klopp C."/>
            <person name="Donnadieu C."/>
            <person name="Jouanno E."/>
            <person name="Lampietro C."/>
            <person name="Louis A."/>
            <person name="Herpin A."/>
            <person name="Echchiki A."/>
            <person name="Berthelot C."/>
            <person name="Parey E."/>
            <person name="Roest-Crollius H."/>
            <person name="Braasch I."/>
            <person name="Postlethwait J."/>
            <person name="Bobe J."/>
            <person name="Montfort J."/>
            <person name="Bouchez O."/>
            <person name="Begum T."/>
            <person name="Mejri S."/>
            <person name="Adams A."/>
            <person name="Chen W.-J."/>
            <person name="Guiguen Y."/>
        </authorList>
    </citation>
    <scope>NUCLEOTIDE SEQUENCE</scope>
    <source>
        <tissue evidence="2">Blood</tissue>
    </source>
</reference>
<feature type="compositionally biased region" description="Acidic residues" evidence="1">
    <location>
        <begin position="271"/>
        <end position="286"/>
    </location>
</feature>
<feature type="compositionally biased region" description="Basic and acidic residues" evidence="1">
    <location>
        <begin position="820"/>
        <end position="910"/>
    </location>
</feature>
<comment type="caution">
    <text evidence="2">The sequence shown here is derived from an EMBL/GenBank/DDBJ whole genome shotgun (WGS) entry which is preliminary data.</text>
</comment>
<dbReference type="InterPro" id="IPR024845">
    <property type="entry name" value="NHS-like"/>
</dbReference>
<feature type="compositionally biased region" description="Polar residues" evidence="1">
    <location>
        <begin position="91"/>
        <end position="101"/>
    </location>
</feature>
<dbReference type="GO" id="GO:0030154">
    <property type="term" value="P:cell differentiation"/>
    <property type="evidence" value="ECO:0007669"/>
    <property type="project" value="TreeGrafter"/>
</dbReference>
<sequence length="1144" mass="125051">MVFIAATLKSVLKYLKKKKAVSSLEEESRWTAHYAAPWRQEESVFLPGSQPAYVENLHSQAKVNLKTVLRECDKLRKDGFRSSQYCPQGSTHLTSNLSDSITQDHKEDKKSTASSSEYSLNSHWGRDTVEGCFEEDVQTVWSQTLPQVLPLPTPEERMRQQALTVPAQIVPIDITGEMFDRQASARRSMVTTDTVIRRPKMIRQRQTTTGLHYGIQEQLVVKGHSDFHGHSMLVPSLCDVTLALCHSQTCDSSCQTEDDGMGEVEDKVTGEEEDERLEEDESESVGEAEKETMSLSVHLNGAQIGQGLAAQKTQSFPFLSGNVSSTVMAKSLFHSLPPACPHADPRYNSSPHLPEDLPASSMCSLLPEATAPVCTPLSVLPTPNTQPAEADSTGWLSTRILSNDSLLPCHHSSASSLGDDRTSQTPSMTCSRSNQSDTSSTFTADQWEYDPLPGSPLPSSCSSPVQLMCDSCSMQSDGRLADSHSLCSMLSDGRVAPMVGLRSHSQSSIAASLVKRSVNKCQHSHRHGDGTRLCRSISLRKAKTPPPPPVRSHSLYNTRPDTSQPEPSYNYVEPNDNDPESWVEAGFRELGQGKVVAGSLSITGAPAYSTSYGDPWSCFAVRGRTRPAVPERKSSLFSSASSPGSCCSCLTYNPPPPVLASPLTACSSSSPVSDPCNAPHEFSMLRITAHNVQSVQLRPITSMHEESHLQDVAHLHEGTVELKTMGTLTDTAIEMRNDILREPVIPNASVLESRESGGMNGTNTQTAQLLPSVSEVTPITAETSVCSSWSTAKPVPAAPLHNQPLPQHILQRQWHSLDSDSARPLDTEVDSDSARPLDTEVDSDSARPLDTEVDSDSARPLDTEVDSDSARPLDTEVDSDSARPLDTEVDSDSARPLDTEVDSDSARPLDTEVDSDSEGSPLLGFSTDSLSSELSTGSLVELIIQEPELLLPPPNLPFYRETATGREEDASSGTESVSSKEEEKGDVFEDMLEDLLTPTPARSTEDLFAAIHRSKRRLLACWRSVRLIKLINTMLRSSAPCYQRSQSDSSRALPLPLPCPRPHGHCSSPSGHRGELWSRIRPRRPPPAAGWKNTSRFLLMRQCGSELSQIPEGRSLEEPQPVLPLHLSHKHFCLTWDTVFCDFV</sequence>
<evidence type="ECO:0000256" key="1">
    <source>
        <dbReference type="SAM" id="MobiDB-lite"/>
    </source>
</evidence>
<feature type="compositionally biased region" description="Basic and acidic residues" evidence="1">
    <location>
        <begin position="102"/>
        <end position="111"/>
    </location>
</feature>
<proteinExistence type="predicted"/>
<accession>A0A8T3DBU2</accession>
<feature type="region of interest" description="Disordered" evidence="1">
    <location>
        <begin position="412"/>
        <end position="460"/>
    </location>
</feature>